<evidence type="ECO:0008006" key="4">
    <source>
        <dbReference type="Google" id="ProtNLM"/>
    </source>
</evidence>
<dbReference type="Proteomes" id="UP000184211">
    <property type="component" value="Unassembled WGS sequence"/>
</dbReference>
<evidence type="ECO:0000313" key="3">
    <source>
        <dbReference type="Proteomes" id="UP000184211"/>
    </source>
</evidence>
<dbReference type="STRING" id="870908.SAMN04488044_1058"/>
<keyword evidence="3" id="KW-1185">Reference proteome</keyword>
<feature type="transmembrane region" description="Helical" evidence="1">
    <location>
        <begin position="45"/>
        <end position="66"/>
    </location>
</feature>
<name>A0A1M5KSF0_9RHOB</name>
<organism evidence="2 3">
    <name type="scientific">Cognatishimia maritima</name>
    <dbReference type="NCBI Taxonomy" id="870908"/>
    <lineage>
        <taxon>Bacteria</taxon>
        <taxon>Pseudomonadati</taxon>
        <taxon>Pseudomonadota</taxon>
        <taxon>Alphaproteobacteria</taxon>
        <taxon>Rhodobacterales</taxon>
        <taxon>Paracoccaceae</taxon>
        <taxon>Cognatishimia</taxon>
    </lineage>
</organism>
<keyword evidence="1" id="KW-1133">Transmembrane helix</keyword>
<accession>A0A1M5KSF0</accession>
<dbReference type="EMBL" id="FQWM01000001">
    <property type="protein sequence ID" value="SHG55600.1"/>
    <property type="molecule type" value="Genomic_DNA"/>
</dbReference>
<gene>
    <name evidence="2" type="ORF">SAMN04488044_1058</name>
</gene>
<dbReference type="AlphaFoldDB" id="A0A1M5KSF0"/>
<protein>
    <recommendedName>
        <fullName evidence="4">Phospholipase_D-nuclease N-terminal</fullName>
    </recommendedName>
</protein>
<sequence length="72" mass="8703">MTLLEQLRFIDFAFLLVILLFWWVNIEMFRLIWRMAPAKGRRRWPWLLLAFMLTPIIGLGFLWFAADATETN</sequence>
<feature type="transmembrane region" description="Helical" evidence="1">
    <location>
        <begin position="12"/>
        <end position="33"/>
    </location>
</feature>
<reference evidence="3" key="1">
    <citation type="submission" date="2016-11" db="EMBL/GenBank/DDBJ databases">
        <authorList>
            <person name="Varghese N."/>
            <person name="Submissions S."/>
        </authorList>
    </citation>
    <scope>NUCLEOTIDE SEQUENCE [LARGE SCALE GENOMIC DNA]</scope>
    <source>
        <strain evidence="3">DSM 28223</strain>
    </source>
</reference>
<evidence type="ECO:0000313" key="2">
    <source>
        <dbReference type="EMBL" id="SHG55600.1"/>
    </source>
</evidence>
<evidence type="ECO:0000256" key="1">
    <source>
        <dbReference type="SAM" id="Phobius"/>
    </source>
</evidence>
<proteinExistence type="predicted"/>
<keyword evidence="1" id="KW-0812">Transmembrane</keyword>
<keyword evidence="1" id="KW-0472">Membrane</keyword>